<keyword evidence="1" id="KW-1133">Transmembrane helix</keyword>
<dbReference type="SUPFAM" id="SSF82153">
    <property type="entry name" value="FAS1 domain"/>
    <property type="match status" value="2"/>
</dbReference>
<keyword evidence="1" id="KW-0472">Membrane</keyword>
<dbReference type="Pfam" id="PF02469">
    <property type="entry name" value="Fasciclin"/>
    <property type="match status" value="2"/>
</dbReference>
<dbReference type="Proteomes" id="UP000235371">
    <property type="component" value="Unassembled WGS sequence"/>
</dbReference>
<keyword evidence="1" id="KW-0812">Transmembrane</keyword>
<evidence type="ECO:0000313" key="4">
    <source>
        <dbReference type="EMBL" id="PMD64548.1"/>
    </source>
</evidence>
<protein>
    <submittedName>
        <fullName evidence="4">FAS1 domain-containing protein</fullName>
    </submittedName>
</protein>
<dbReference type="InterPro" id="IPR000782">
    <property type="entry name" value="FAS1_domain"/>
</dbReference>
<keyword evidence="5" id="KW-1185">Reference proteome</keyword>
<feature type="chain" id="PRO_5014390313" evidence="2">
    <location>
        <begin position="20"/>
        <end position="433"/>
    </location>
</feature>
<evidence type="ECO:0000256" key="2">
    <source>
        <dbReference type="SAM" id="SignalP"/>
    </source>
</evidence>
<dbReference type="GeneID" id="36590647"/>
<evidence type="ECO:0000256" key="1">
    <source>
        <dbReference type="SAM" id="Phobius"/>
    </source>
</evidence>
<dbReference type="AlphaFoldDB" id="A0A2J6TNM4"/>
<reference evidence="4 5" key="1">
    <citation type="submission" date="2016-04" db="EMBL/GenBank/DDBJ databases">
        <title>A degradative enzymes factory behind the ericoid mycorrhizal symbiosis.</title>
        <authorList>
            <consortium name="DOE Joint Genome Institute"/>
            <person name="Martino E."/>
            <person name="Morin E."/>
            <person name="Grelet G."/>
            <person name="Kuo A."/>
            <person name="Kohler A."/>
            <person name="Daghino S."/>
            <person name="Barry K."/>
            <person name="Choi C."/>
            <person name="Cichocki N."/>
            <person name="Clum A."/>
            <person name="Copeland A."/>
            <person name="Hainaut M."/>
            <person name="Haridas S."/>
            <person name="Labutti K."/>
            <person name="Lindquist E."/>
            <person name="Lipzen A."/>
            <person name="Khouja H.-R."/>
            <person name="Murat C."/>
            <person name="Ohm R."/>
            <person name="Olson A."/>
            <person name="Spatafora J."/>
            <person name="Veneault-Fourrey C."/>
            <person name="Henrissat B."/>
            <person name="Grigoriev I."/>
            <person name="Martin F."/>
            <person name="Perotto S."/>
        </authorList>
    </citation>
    <scope>NUCLEOTIDE SEQUENCE [LARGE SCALE GENOMIC DNA]</scope>
    <source>
        <strain evidence="4 5">E</strain>
    </source>
</reference>
<dbReference type="PANTHER" id="PTHR10900:SF77">
    <property type="entry name" value="FI19380P1"/>
    <property type="match status" value="1"/>
</dbReference>
<sequence>MGLKGLLIACFRVSALVGAQTIPRDTILNILSSDPQLSGLSTVVNSFPLLVQQFNKADNFTFLAPTNDAISLWLATNRSSDYIQATLQYHLLSGTFPSAFIASTPIFIPTALTSHSFCNMTGGQRVKATSNDGHLLFGSALQTTSNALSTDIIAFGGIVHIIDKVLELPIGPAQTIVAENLSYFIAMAEKGGYLSAEARPFVDAYFSRPDTTYFIFNSAKALAHLNDTSVNITTLLNSSGYGLAPRVIYSTAFVNGTQIMTVLGLPLLVTVQDGDTYINYAKVTSRDNFISNGVFHVIDDIIDPGNITGPPPSSTNTTEAQTSMHFSTGAKTGIGVGTSVGVLAVAAALIFIYRRKRSSSSWMERNSNTWRDKRRPGELSSNLLLELFQLGTDKSTVELSARSCHELPELPTTESAVELPAGYGFQQEIGRAF</sequence>
<dbReference type="Gene3D" id="2.30.180.10">
    <property type="entry name" value="FAS1 domain"/>
    <property type="match status" value="2"/>
</dbReference>
<dbReference type="OrthoDB" id="286301at2759"/>
<evidence type="ECO:0000313" key="5">
    <source>
        <dbReference type="Proteomes" id="UP000235371"/>
    </source>
</evidence>
<dbReference type="SMART" id="SM00554">
    <property type="entry name" value="FAS1"/>
    <property type="match status" value="2"/>
</dbReference>
<dbReference type="InParanoid" id="A0A2J6TNM4"/>
<dbReference type="InterPro" id="IPR036378">
    <property type="entry name" value="FAS1_dom_sf"/>
</dbReference>
<accession>A0A2J6TNM4</accession>
<dbReference type="EMBL" id="KZ613749">
    <property type="protein sequence ID" value="PMD64548.1"/>
    <property type="molecule type" value="Genomic_DNA"/>
</dbReference>
<dbReference type="PROSITE" id="PS50213">
    <property type="entry name" value="FAS1"/>
    <property type="match status" value="1"/>
</dbReference>
<gene>
    <name evidence="4" type="ORF">K444DRAFT_625798</name>
</gene>
<name>A0A2J6TNM4_9HELO</name>
<dbReference type="RefSeq" id="XP_024741452.1">
    <property type="nucleotide sequence ID" value="XM_024882570.1"/>
</dbReference>
<feature type="signal peptide" evidence="2">
    <location>
        <begin position="1"/>
        <end position="19"/>
    </location>
</feature>
<dbReference type="PANTHER" id="PTHR10900">
    <property type="entry name" value="PERIOSTIN-RELATED"/>
    <property type="match status" value="1"/>
</dbReference>
<evidence type="ECO:0000259" key="3">
    <source>
        <dbReference type="PROSITE" id="PS50213"/>
    </source>
</evidence>
<dbReference type="InterPro" id="IPR050904">
    <property type="entry name" value="Adhesion/Biosynth-related"/>
</dbReference>
<feature type="transmembrane region" description="Helical" evidence="1">
    <location>
        <begin position="333"/>
        <end position="353"/>
    </location>
</feature>
<organism evidence="4 5">
    <name type="scientific">Hyaloscypha bicolor E</name>
    <dbReference type="NCBI Taxonomy" id="1095630"/>
    <lineage>
        <taxon>Eukaryota</taxon>
        <taxon>Fungi</taxon>
        <taxon>Dikarya</taxon>
        <taxon>Ascomycota</taxon>
        <taxon>Pezizomycotina</taxon>
        <taxon>Leotiomycetes</taxon>
        <taxon>Helotiales</taxon>
        <taxon>Hyaloscyphaceae</taxon>
        <taxon>Hyaloscypha</taxon>
        <taxon>Hyaloscypha bicolor</taxon>
    </lineage>
</organism>
<keyword evidence="2" id="KW-0732">Signal</keyword>
<feature type="domain" description="FAS1" evidence="3">
    <location>
        <begin position="24"/>
        <end position="166"/>
    </location>
</feature>
<proteinExistence type="predicted"/>